<feature type="compositionally biased region" description="Basic residues" evidence="1">
    <location>
        <begin position="97"/>
        <end position="119"/>
    </location>
</feature>
<evidence type="ECO:0000313" key="2">
    <source>
        <dbReference type="EMBL" id="KMZ69512.1"/>
    </source>
</evidence>
<dbReference type="OMA" id="TIVNDMD"/>
<comment type="caution">
    <text evidence="2">The sequence shown here is derived from an EMBL/GenBank/DDBJ whole genome shotgun (WGS) entry which is preliminary data.</text>
</comment>
<feature type="region of interest" description="Disordered" evidence="1">
    <location>
        <begin position="89"/>
        <end position="119"/>
    </location>
</feature>
<name>A0A0K9PMQ6_ZOSMR</name>
<dbReference type="AlphaFoldDB" id="A0A0K9PMQ6"/>
<proteinExistence type="predicted"/>
<dbReference type="EMBL" id="LFYR01000760">
    <property type="protein sequence ID" value="KMZ69512.1"/>
    <property type="molecule type" value="Genomic_DNA"/>
</dbReference>
<dbReference type="PANTHER" id="PTHR36320">
    <property type="entry name" value="OS04G0611300 PROTEIN"/>
    <property type="match status" value="1"/>
</dbReference>
<accession>A0A0K9PMQ6</accession>
<keyword evidence="3" id="KW-1185">Reference proteome</keyword>
<organism evidence="2 3">
    <name type="scientific">Zostera marina</name>
    <name type="common">Eelgrass</name>
    <dbReference type="NCBI Taxonomy" id="29655"/>
    <lineage>
        <taxon>Eukaryota</taxon>
        <taxon>Viridiplantae</taxon>
        <taxon>Streptophyta</taxon>
        <taxon>Embryophyta</taxon>
        <taxon>Tracheophyta</taxon>
        <taxon>Spermatophyta</taxon>
        <taxon>Magnoliopsida</taxon>
        <taxon>Liliopsida</taxon>
        <taxon>Zosteraceae</taxon>
        <taxon>Zostera</taxon>
    </lineage>
</organism>
<dbReference type="Proteomes" id="UP000036987">
    <property type="component" value="Unassembled WGS sequence"/>
</dbReference>
<sequence>MAKSLRSKRKKRLRTLRREIVEPYYDNKDVAKYAALEAALAAPKVPVFAKGKNGEISVMDNDDDLFKSIPAAVDAPAEAMETDVEERSFLKPTGGIGKKKRKGGIKMRRKRKAKNNITF</sequence>
<gene>
    <name evidence="2" type="ORF">ZOSMA_211G00210</name>
</gene>
<evidence type="ECO:0000256" key="1">
    <source>
        <dbReference type="SAM" id="MobiDB-lite"/>
    </source>
</evidence>
<evidence type="ECO:0000313" key="3">
    <source>
        <dbReference type="Proteomes" id="UP000036987"/>
    </source>
</evidence>
<protein>
    <submittedName>
        <fullName evidence="2">Uncharacterized protein</fullName>
    </submittedName>
</protein>
<dbReference type="PANTHER" id="PTHR36320:SF1">
    <property type="entry name" value="OS04G0611300 PROTEIN"/>
    <property type="match status" value="1"/>
</dbReference>
<reference evidence="3" key="1">
    <citation type="journal article" date="2016" name="Nature">
        <title>The genome of the seagrass Zostera marina reveals angiosperm adaptation to the sea.</title>
        <authorList>
            <person name="Olsen J.L."/>
            <person name="Rouze P."/>
            <person name="Verhelst B."/>
            <person name="Lin Y.-C."/>
            <person name="Bayer T."/>
            <person name="Collen J."/>
            <person name="Dattolo E."/>
            <person name="De Paoli E."/>
            <person name="Dittami S."/>
            <person name="Maumus F."/>
            <person name="Michel G."/>
            <person name="Kersting A."/>
            <person name="Lauritano C."/>
            <person name="Lohaus R."/>
            <person name="Toepel M."/>
            <person name="Tonon T."/>
            <person name="Vanneste K."/>
            <person name="Amirebrahimi M."/>
            <person name="Brakel J."/>
            <person name="Bostroem C."/>
            <person name="Chovatia M."/>
            <person name="Grimwood J."/>
            <person name="Jenkins J.W."/>
            <person name="Jueterbock A."/>
            <person name="Mraz A."/>
            <person name="Stam W.T."/>
            <person name="Tice H."/>
            <person name="Bornberg-Bauer E."/>
            <person name="Green P.J."/>
            <person name="Pearson G.A."/>
            <person name="Procaccini G."/>
            <person name="Duarte C.M."/>
            <person name="Schmutz J."/>
            <person name="Reusch T.B.H."/>
            <person name="Van de Peer Y."/>
        </authorList>
    </citation>
    <scope>NUCLEOTIDE SEQUENCE [LARGE SCALE GENOMIC DNA]</scope>
    <source>
        <strain evidence="3">cv. Finnish</strain>
    </source>
</reference>